<accession>A0ABM9MMB7</accession>
<reference evidence="1 2" key="1">
    <citation type="submission" date="2023-10" db="EMBL/GenBank/DDBJ databases">
        <authorList>
            <person name="Botero Cardona J."/>
        </authorList>
    </citation>
    <scope>NUCLEOTIDE SEQUENCE [LARGE SCALE GENOMIC DNA]</scope>
    <source>
        <strain evidence="1 2">R-54839</strain>
    </source>
</reference>
<name>A0ABM9MMB7_9LACO</name>
<evidence type="ECO:0000313" key="2">
    <source>
        <dbReference type="Proteomes" id="UP001314261"/>
    </source>
</evidence>
<protein>
    <recommendedName>
        <fullName evidence="3">Phage protein</fullName>
    </recommendedName>
</protein>
<dbReference type="Pfam" id="PF05657">
    <property type="entry name" value="DUF806"/>
    <property type="match status" value="1"/>
</dbReference>
<dbReference type="InterPro" id="IPR008524">
    <property type="entry name" value="DUF806"/>
</dbReference>
<sequence length="121" mass="14030">MTVLNDLYKLLNGHFSWPDKVYIKSIPDKAPSDSTFIFITDSTQQLKDFGSNAFRSMQYDLEIQIFYSTKSTLDYDSVELDLMRFLVSKGYVVSNVRGRMQDPDTFQDYQTIIVSKTERGI</sequence>
<dbReference type="EMBL" id="CAUZLR010000001">
    <property type="protein sequence ID" value="CAK1225613.1"/>
    <property type="molecule type" value="Genomic_DNA"/>
</dbReference>
<organism evidence="1 2">
    <name type="scientific">Fructobacillus fructosus</name>
    <dbReference type="NCBI Taxonomy" id="1631"/>
    <lineage>
        <taxon>Bacteria</taxon>
        <taxon>Bacillati</taxon>
        <taxon>Bacillota</taxon>
        <taxon>Bacilli</taxon>
        <taxon>Lactobacillales</taxon>
        <taxon>Lactobacillaceae</taxon>
        <taxon>Fructobacillus</taxon>
    </lineage>
</organism>
<gene>
    <name evidence="1" type="ORF">R54839_PPFHFPJH_00177</name>
</gene>
<comment type="caution">
    <text evidence="1">The sequence shown here is derived from an EMBL/GenBank/DDBJ whole genome shotgun (WGS) entry which is preliminary data.</text>
</comment>
<evidence type="ECO:0000313" key="1">
    <source>
        <dbReference type="EMBL" id="CAK1225613.1"/>
    </source>
</evidence>
<dbReference type="RefSeq" id="WP_338345818.1">
    <property type="nucleotide sequence ID" value="NZ_CAUZLR010000001.1"/>
</dbReference>
<keyword evidence="2" id="KW-1185">Reference proteome</keyword>
<dbReference type="Proteomes" id="UP001314261">
    <property type="component" value="Unassembled WGS sequence"/>
</dbReference>
<proteinExistence type="predicted"/>
<evidence type="ECO:0008006" key="3">
    <source>
        <dbReference type="Google" id="ProtNLM"/>
    </source>
</evidence>